<feature type="compositionally biased region" description="Pro residues" evidence="1">
    <location>
        <begin position="21"/>
        <end position="31"/>
    </location>
</feature>
<gene>
    <name evidence="2" type="ORF">AAF712_016650</name>
</gene>
<name>A0ABR2Z603_9AGAR</name>
<feature type="compositionally biased region" description="Basic and acidic residues" evidence="1">
    <location>
        <begin position="1"/>
        <end position="13"/>
    </location>
</feature>
<organism evidence="2 3">
    <name type="scientific">Marasmius tenuissimus</name>
    <dbReference type="NCBI Taxonomy" id="585030"/>
    <lineage>
        <taxon>Eukaryota</taxon>
        <taxon>Fungi</taxon>
        <taxon>Dikarya</taxon>
        <taxon>Basidiomycota</taxon>
        <taxon>Agaricomycotina</taxon>
        <taxon>Agaricomycetes</taxon>
        <taxon>Agaricomycetidae</taxon>
        <taxon>Agaricales</taxon>
        <taxon>Marasmiineae</taxon>
        <taxon>Marasmiaceae</taxon>
        <taxon>Marasmius</taxon>
    </lineage>
</organism>
<evidence type="ECO:0000313" key="3">
    <source>
        <dbReference type="Proteomes" id="UP001437256"/>
    </source>
</evidence>
<proteinExistence type="predicted"/>
<evidence type="ECO:0000256" key="1">
    <source>
        <dbReference type="SAM" id="MobiDB-lite"/>
    </source>
</evidence>
<feature type="non-terminal residue" evidence="2">
    <location>
        <position position="1"/>
    </location>
</feature>
<reference evidence="2 3" key="1">
    <citation type="submission" date="2024-05" db="EMBL/GenBank/DDBJ databases">
        <title>A draft genome resource for the thread blight pathogen Marasmius tenuissimus strain MS-2.</title>
        <authorList>
            <person name="Yulfo-Soto G.E."/>
            <person name="Baruah I.K."/>
            <person name="Amoako-Attah I."/>
            <person name="Bukari Y."/>
            <person name="Meinhardt L.W."/>
            <person name="Bailey B.A."/>
            <person name="Cohen S.P."/>
        </authorList>
    </citation>
    <scope>NUCLEOTIDE SEQUENCE [LARGE SCALE GENOMIC DNA]</scope>
    <source>
        <strain evidence="2 3">MS-2</strain>
    </source>
</reference>
<sequence length="75" mass="8233">DSDHGMDGFHFDIFDNDDPPAHSPEPVPEPDPNPKKINYRFHEKLTGRRCDSDGAFLPAGAPPPLANNPPAGNDW</sequence>
<evidence type="ECO:0000313" key="2">
    <source>
        <dbReference type="EMBL" id="KAL0056740.1"/>
    </source>
</evidence>
<dbReference type="Proteomes" id="UP001437256">
    <property type="component" value="Unassembled WGS sequence"/>
</dbReference>
<comment type="caution">
    <text evidence="2">The sequence shown here is derived from an EMBL/GenBank/DDBJ whole genome shotgun (WGS) entry which is preliminary data.</text>
</comment>
<keyword evidence="3" id="KW-1185">Reference proteome</keyword>
<dbReference type="EMBL" id="JBBXMP010001004">
    <property type="protein sequence ID" value="KAL0056740.1"/>
    <property type="molecule type" value="Genomic_DNA"/>
</dbReference>
<feature type="region of interest" description="Disordered" evidence="1">
    <location>
        <begin position="1"/>
        <end position="35"/>
    </location>
</feature>
<feature type="region of interest" description="Disordered" evidence="1">
    <location>
        <begin position="49"/>
        <end position="75"/>
    </location>
</feature>
<accession>A0ABR2Z603</accession>
<protein>
    <submittedName>
        <fullName evidence="2">Uncharacterized protein</fullName>
    </submittedName>
</protein>